<evidence type="ECO:0000313" key="2">
    <source>
        <dbReference type="EMBL" id="TQF01342.1"/>
    </source>
</evidence>
<dbReference type="RefSeq" id="WP_141632074.1">
    <property type="nucleotide sequence ID" value="NZ_VIGB01000003.1"/>
</dbReference>
<comment type="caution">
    <text evidence="2">The sequence shown here is derived from an EMBL/GenBank/DDBJ whole genome shotgun (WGS) entry which is preliminary data.</text>
</comment>
<dbReference type="Pfam" id="PF19953">
    <property type="entry name" value="EACC1"/>
    <property type="match status" value="1"/>
</dbReference>
<evidence type="ECO:0000313" key="3">
    <source>
        <dbReference type="Proteomes" id="UP000319103"/>
    </source>
</evidence>
<dbReference type="EMBL" id="VIGB01000003">
    <property type="protein sequence ID" value="TQF01342.1"/>
    <property type="molecule type" value="Genomic_DNA"/>
</dbReference>
<feature type="compositionally biased region" description="Basic and acidic residues" evidence="1">
    <location>
        <begin position="128"/>
        <end position="139"/>
    </location>
</feature>
<dbReference type="AlphaFoldDB" id="A0A540VX50"/>
<dbReference type="OrthoDB" id="3626734at2"/>
<organism evidence="2 3">
    <name type="scientific">Kitasatospora acidiphila</name>
    <dbReference type="NCBI Taxonomy" id="2567942"/>
    <lineage>
        <taxon>Bacteria</taxon>
        <taxon>Bacillati</taxon>
        <taxon>Actinomycetota</taxon>
        <taxon>Actinomycetes</taxon>
        <taxon>Kitasatosporales</taxon>
        <taxon>Streptomycetaceae</taxon>
        <taxon>Kitasatospora</taxon>
    </lineage>
</organism>
<gene>
    <name evidence="2" type="ORF">E6W39_02680</name>
</gene>
<name>A0A540VX50_9ACTN</name>
<feature type="region of interest" description="Disordered" evidence="1">
    <location>
        <begin position="119"/>
        <end position="139"/>
    </location>
</feature>
<dbReference type="Proteomes" id="UP000319103">
    <property type="component" value="Unassembled WGS sequence"/>
</dbReference>
<accession>A0A540VX50</accession>
<reference evidence="2 3" key="1">
    <citation type="submission" date="2019-06" db="EMBL/GenBank/DDBJ databases">
        <title>Description of Kitasatospora acidophila sp. nov. isolated from pine grove soil, and reclassification of Streptomyces novaecaesareae to Kitasatospora novaeceasareae comb. nov.</title>
        <authorList>
            <person name="Kim M.J."/>
        </authorList>
    </citation>
    <scope>NUCLEOTIDE SEQUENCE [LARGE SCALE GENOMIC DNA]</scope>
    <source>
        <strain evidence="2 3">MMS16-CNU292</strain>
    </source>
</reference>
<proteinExistence type="predicted"/>
<sequence>MSTVDKPRVEATLRLAPGEVSTLASWLRRDPALRSRVTLRQQIERADPESMGTLADVVVALSTGTTGTALSRCLLTYLKQRRTSIEITLTIGDRTLNLTSTNQPPEDLVALLRAVGEQATSKQVTSDQEAHDDNEAHPA</sequence>
<evidence type="ECO:0000256" key="1">
    <source>
        <dbReference type="SAM" id="MobiDB-lite"/>
    </source>
</evidence>
<protein>
    <submittedName>
        <fullName evidence="2">Uncharacterized protein</fullName>
    </submittedName>
</protein>
<dbReference type="InterPro" id="IPR045428">
    <property type="entry name" value="EACC1"/>
</dbReference>
<keyword evidence="3" id="KW-1185">Reference proteome</keyword>